<dbReference type="Pfam" id="PF03036">
    <property type="entry name" value="Perilipin"/>
    <property type="match status" value="1"/>
</dbReference>
<comment type="subcellular location">
    <subcellularLocation>
        <location evidence="1">Lipid droplet</location>
    </subcellularLocation>
</comment>
<dbReference type="Gene3D" id="1.20.120.340">
    <property type="entry name" value="Flagellar protein FliS"/>
    <property type="match status" value="1"/>
</dbReference>
<dbReference type="InParanoid" id="A0A6P9B8H1"/>
<reference evidence="7" key="1">
    <citation type="submission" date="2025-08" db="UniProtKB">
        <authorList>
            <consortium name="RefSeq"/>
        </authorList>
    </citation>
    <scope>IDENTIFICATION</scope>
    <source>
        <tissue evidence="7">Blood</tissue>
    </source>
</reference>
<keyword evidence="5" id="KW-1133">Transmembrane helix</keyword>
<dbReference type="GO" id="GO:0005811">
    <property type="term" value="C:lipid droplet"/>
    <property type="evidence" value="ECO:0007669"/>
    <property type="project" value="UniProtKB-SubCell"/>
</dbReference>
<dbReference type="AlphaFoldDB" id="A0A6P9B8H1"/>
<feature type="transmembrane region" description="Helical" evidence="5">
    <location>
        <begin position="12"/>
        <end position="30"/>
    </location>
</feature>
<accession>A0A6P9B8H1</accession>
<evidence type="ECO:0000256" key="2">
    <source>
        <dbReference type="ARBA" id="ARBA00006311"/>
    </source>
</evidence>
<dbReference type="RefSeq" id="XP_034267178.1">
    <property type="nucleotide sequence ID" value="XM_034411287.2"/>
</dbReference>
<dbReference type="GO" id="GO:0005829">
    <property type="term" value="C:cytosol"/>
    <property type="evidence" value="ECO:0007669"/>
    <property type="project" value="TreeGrafter"/>
</dbReference>
<protein>
    <recommendedName>
        <fullName evidence="4">Perilipin</fullName>
    </recommendedName>
</protein>
<keyword evidence="5" id="KW-0812">Transmembrane</keyword>
<evidence type="ECO:0000256" key="4">
    <source>
        <dbReference type="PIRNR" id="PIRNR036881"/>
    </source>
</evidence>
<sequence>MVYKTTEAGSGFIFGFECWPLFLIIVIMYSPGAELMPVRIVNEHQCAIQKFVDLPLISSTYEWVSSTYNFAKQSHPTIQAVFEMAETGVKNIASSTEPLLDIFEPQLSIANMFACRLQHKFPIVQQTVDQIMTNAIESIYTKLTEAKDIMDTMLDIGIEAAAESVEVTLCSVRNAVNTMMEINMAQMMASSVDKMIFKSDDLLERFLPITDEEFFAIAFSDRSGAASLENQKEDPSYYRRLGSLSIKLCSRAYQHSLIKIKLGAQQALFQLEQLFYLLKYTKEELNYKVHRGQEKMYQMWKEWYKGQPKQDQSSEANQAEMESRALATSYNVAQKMQEVCQNVLTNMQSLPQHLQEKIQQAQCDLKELQTVLSTATTFQDLPSGFLKETPEKINKARKALFEVMEYIAKYTCLPWVEGPYCPVEYSAEEAIKHNNIY</sequence>
<keyword evidence="5" id="KW-0472">Membrane</keyword>
<name>A0A6P9B8H1_PANGU</name>
<gene>
    <name evidence="7" type="primary">LOC117662033</name>
</gene>
<dbReference type="PIRSF" id="PIRSF036881">
    <property type="entry name" value="PAT"/>
    <property type="match status" value="1"/>
</dbReference>
<dbReference type="PANTHER" id="PTHR14024:SF51">
    <property type="entry name" value="PERILIPIN-RELATED"/>
    <property type="match status" value="1"/>
</dbReference>
<evidence type="ECO:0000313" key="7">
    <source>
        <dbReference type="RefSeq" id="XP_034267178.1"/>
    </source>
</evidence>
<evidence type="ECO:0000256" key="3">
    <source>
        <dbReference type="ARBA" id="ARBA00022677"/>
    </source>
</evidence>
<evidence type="ECO:0000256" key="1">
    <source>
        <dbReference type="ARBA" id="ARBA00004502"/>
    </source>
</evidence>
<proteinExistence type="inferred from homology"/>
<evidence type="ECO:0000256" key="5">
    <source>
        <dbReference type="SAM" id="Phobius"/>
    </source>
</evidence>
<dbReference type="OMA" id="MWKEWYK"/>
<dbReference type="Gene3D" id="3.30.720.170">
    <property type="entry name" value="Perilipin, alpha-beta domain"/>
    <property type="match status" value="1"/>
</dbReference>
<dbReference type="GO" id="GO:0019915">
    <property type="term" value="P:lipid storage"/>
    <property type="evidence" value="ECO:0007669"/>
    <property type="project" value="TreeGrafter"/>
</dbReference>
<dbReference type="KEGG" id="pgut:117662033"/>
<dbReference type="InterPro" id="IPR004279">
    <property type="entry name" value="Perilipin"/>
</dbReference>
<dbReference type="Proteomes" id="UP001652622">
    <property type="component" value="Unplaced"/>
</dbReference>
<dbReference type="GO" id="GO:0010890">
    <property type="term" value="P:positive regulation of triglyceride storage"/>
    <property type="evidence" value="ECO:0007669"/>
    <property type="project" value="TreeGrafter"/>
</dbReference>
<comment type="similarity">
    <text evidence="2 4">Belongs to the perilipin family.</text>
</comment>
<organism evidence="6 7">
    <name type="scientific">Pantherophis guttatus</name>
    <name type="common">Corn snake</name>
    <name type="synonym">Elaphe guttata</name>
    <dbReference type="NCBI Taxonomy" id="94885"/>
    <lineage>
        <taxon>Eukaryota</taxon>
        <taxon>Metazoa</taxon>
        <taxon>Chordata</taxon>
        <taxon>Craniata</taxon>
        <taxon>Vertebrata</taxon>
        <taxon>Euteleostomi</taxon>
        <taxon>Lepidosauria</taxon>
        <taxon>Squamata</taxon>
        <taxon>Bifurcata</taxon>
        <taxon>Unidentata</taxon>
        <taxon>Episquamata</taxon>
        <taxon>Toxicofera</taxon>
        <taxon>Serpentes</taxon>
        <taxon>Colubroidea</taxon>
        <taxon>Colubridae</taxon>
        <taxon>Colubrinae</taxon>
        <taxon>Pantherophis</taxon>
    </lineage>
</organism>
<dbReference type="SUPFAM" id="SSF109775">
    <property type="entry name" value="Mannose-6-phosphate receptor binding protein 1 (Tip47), C-terminal domain"/>
    <property type="match status" value="1"/>
</dbReference>
<dbReference type="GeneID" id="117662033"/>
<keyword evidence="6" id="KW-1185">Reference proteome</keyword>
<keyword evidence="3" id="KW-0551">Lipid droplet</keyword>
<dbReference type="PANTHER" id="PTHR14024">
    <property type="entry name" value="PERILIPIN"/>
    <property type="match status" value="1"/>
</dbReference>
<evidence type="ECO:0000313" key="6">
    <source>
        <dbReference type="Proteomes" id="UP001652622"/>
    </source>
</evidence>